<organism evidence="1 2">
    <name type="scientific">Pseudomonas brassicacearum</name>
    <dbReference type="NCBI Taxonomy" id="930166"/>
    <lineage>
        <taxon>Bacteria</taxon>
        <taxon>Pseudomonadati</taxon>
        <taxon>Pseudomonadota</taxon>
        <taxon>Gammaproteobacteria</taxon>
        <taxon>Pseudomonadales</taxon>
        <taxon>Pseudomonadaceae</taxon>
        <taxon>Pseudomonas</taxon>
    </lineage>
</organism>
<gene>
    <name evidence="1" type="ORF">J2W43_002304</name>
</gene>
<proteinExistence type="predicted"/>
<dbReference type="EMBL" id="JAVDVC010000004">
    <property type="protein sequence ID" value="MDR6958322.1"/>
    <property type="molecule type" value="Genomic_DNA"/>
</dbReference>
<evidence type="ECO:0000313" key="2">
    <source>
        <dbReference type="Proteomes" id="UP001252613"/>
    </source>
</evidence>
<evidence type="ECO:0000313" key="1">
    <source>
        <dbReference type="EMBL" id="MDR6958322.1"/>
    </source>
</evidence>
<sequence length="60" mass="6632">MLGLKLEATSGPTSLIAQRSVITGPGIWQSRCNHPVSPARRRPLLWDSIHRVAGVYSDFM</sequence>
<accession>A0AAW8MAN9</accession>
<name>A0AAW8MAN9_9PSED</name>
<protein>
    <submittedName>
        <fullName evidence="1">Uncharacterized protein</fullName>
    </submittedName>
</protein>
<dbReference type="AlphaFoldDB" id="A0AAW8MAN9"/>
<comment type="caution">
    <text evidence="1">The sequence shown here is derived from an EMBL/GenBank/DDBJ whole genome shotgun (WGS) entry which is preliminary data.</text>
</comment>
<reference evidence="1" key="1">
    <citation type="submission" date="2023-07" db="EMBL/GenBank/DDBJ databases">
        <title>Sorghum-associated microbial communities from plants grown in Nebraska, USA.</title>
        <authorList>
            <person name="Schachtman D."/>
        </authorList>
    </citation>
    <scope>NUCLEOTIDE SEQUENCE</scope>
    <source>
        <strain evidence="1">3432</strain>
    </source>
</reference>
<dbReference type="Proteomes" id="UP001252613">
    <property type="component" value="Unassembled WGS sequence"/>
</dbReference>